<feature type="transmembrane region" description="Helical" evidence="1">
    <location>
        <begin position="193"/>
        <end position="211"/>
    </location>
</feature>
<feature type="transmembrane region" description="Helical" evidence="1">
    <location>
        <begin position="164"/>
        <end position="181"/>
    </location>
</feature>
<feature type="transmembrane region" description="Helical" evidence="1">
    <location>
        <begin position="273"/>
        <end position="292"/>
    </location>
</feature>
<dbReference type="AlphaFoldDB" id="A0ABD5RE93"/>
<evidence type="ECO:0000313" key="3">
    <source>
        <dbReference type="EMBL" id="MFC5368037.1"/>
    </source>
</evidence>
<feature type="transmembrane region" description="Helical" evidence="1">
    <location>
        <begin position="246"/>
        <end position="267"/>
    </location>
</feature>
<feature type="domain" description="Phosphatidic acid phosphatase type 2/haloperoxidase" evidence="2">
    <location>
        <begin position="55"/>
        <end position="181"/>
    </location>
</feature>
<gene>
    <name evidence="3" type="ORF">ACFPJ5_13960</name>
</gene>
<feature type="transmembrane region" description="Helical" evidence="1">
    <location>
        <begin position="17"/>
        <end position="43"/>
    </location>
</feature>
<protein>
    <submittedName>
        <fullName evidence="3">Phosphatase PAP2 family protein</fullName>
    </submittedName>
</protein>
<dbReference type="PANTHER" id="PTHR14969">
    <property type="entry name" value="SPHINGOSINE-1-PHOSPHATE PHOSPHOHYDROLASE"/>
    <property type="match status" value="1"/>
</dbReference>
<sequence length="294" mass="29835">MSRAVGVTDLLASAPDWVVAVFALVTQLGDAWFLFGAFSLLYWLGPSRDLLDRPVGATLIGLGLAAVGLTVAAKFLFALPRPPGAGTAAVPPWLPAALGDLYVSAATGDGFGFPSGHALGSTVAYGGLALLADAWDRRRRLLAAGLVAVLVSLSRLVLGVHYLADVLAGMALGVVVLWTALRLTERGRRPGRLFAGAVVVAVVGVGFSLLHAERVEAMAVLGATVGGLLGWRYADGDLVGDRRVVPLPAAGVGLLVAGGLFAGSLAVEPPLPVVFAVNVASVGLVLALPAVAGE</sequence>
<dbReference type="Proteomes" id="UP001596201">
    <property type="component" value="Unassembled WGS sequence"/>
</dbReference>
<dbReference type="RefSeq" id="WP_227230274.1">
    <property type="nucleotide sequence ID" value="NZ_JAJCVJ010000002.1"/>
</dbReference>
<dbReference type="SMART" id="SM00014">
    <property type="entry name" value="acidPPc"/>
    <property type="match status" value="1"/>
</dbReference>
<organism evidence="3 4">
    <name type="scientific">Salinirubrum litoreum</name>
    <dbReference type="NCBI Taxonomy" id="1126234"/>
    <lineage>
        <taxon>Archaea</taxon>
        <taxon>Methanobacteriati</taxon>
        <taxon>Methanobacteriota</taxon>
        <taxon>Stenosarchaea group</taxon>
        <taxon>Halobacteria</taxon>
        <taxon>Halobacteriales</taxon>
        <taxon>Haloferacaceae</taxon>
        <taxon>Salinirubrum</taxon>
    </lineage>
</organism>
<dbReference type="SUPFAM" id="SSF48317">
    <property type="entry name" value="Acid phosphatase/Vanadium-dependent haloperoxidase"/>
    <property type="match status" value="1"/>
</dbReference>
<feature type="transmembrane region" description="Helical" evidence="1">
    <location>
        <begin position="111"/>
        <end position="132"/>
    </location>
</feature>
<proteinExistence type="predicted"/>
<evidence type="ECO:0000259" key="2">
    <source>
        <dbReference type="SMART" id="SM00014"/>
    </source>
</evidence>
<comment type="caution">
    <text evidence="3">The sequence shown here is derived from an EMBL/GenBank/DDBJ whole genome shotgun (WGS) entry which is preliminary data.</text>
</comment>
<dbReference type="Gene3D" id="1.20.144.10">
    <property type="entry name" value="Phosphatidic acid phosphatase type 2/haloperoxidase"/>
    <property type="match status" value="1"/>
</dbReference>
<feature type="transmembrane region" description="Helical" evidence="1">
    <location>
        <begin position="55"/>
        <end position="77"/>
    </location>
</feature>
<dbReference type="Pfam" id="PF01569">
    <property type="entry name" value="PAP2"/>
    <property type="match status" value="1"/>
</dbReference>
<dbReference type="EMBL" id="JBHSKX010000002">
    <property type="protein sequence ID" value="MFC5368037.1"/>
    <property type="molecule type" value="Genomic_DNA"/>
</dbReference>
<keyword evidence="1" id="KW-0812">Transmembrane</keyword>
<feature type="transmembrane region" description="Helical" evidence="1">
    <location>
        <begin position="217"/>
        <end position="234"/>
    </location>
</feature>
<dbReference type="PANTHER" id="PTHR14969:SF13">
    <property type="entry name" value="AT30094P"/>
    <property type="match status" value="1"/>
</dbReference>
<feature type="transmembrane region" description="Helical" evidence="1">
    <location>
        <begin position="141"/>
        <end position="158"/>
    </location>
</feature>
<keyword evidence="4" id="KW-1185">Reference proteome</keyword>
<name>A0ABD5RE93_9EURY</name>
<accession>A0ABD5RE93</accession>
<evidence type="ECO:0000313" key="4">
    <source>
        <dbReference type="Proteomes" id="UP001596201"/>
    </source>
</evidence>
<reference evidence="3 4" key="1">
    <citation type="journal article" date="2019" name="Int. J. Syst. Evol. Microbiol.">
        <title>The Global Catalogue of Microorganisms (GCM) 10K type strain sequencing project: providing services to taxonomists for standard genome sequencing and annotation.</title>
        <authorList>
            <consortium name="The Broad Institute Genomics Platform"/>
            <consortium name="The Broad Institute Genome Sequencing Center for Infectious Disease"/>
            <person name="Wu L."/>
            <person name="Ma J."/>
        </authorList>
    </citation>
    <scope>NUCLEOTIDE SEQUENCE [LARGE SCALE GENOMIC DNA]</scope>
    <source>
        <strain evidence="3 4">CGMCC 1.12237</strain>
    </source>
</reference>
<evidence type="ECO:0000256" key="1">
    <source>
        <dbReference type="SAM" id="Phobius"/>
    </source>
</evidence>
<keyword evidence="1" id="KW-0472">Membrane</keyword>
<dbReference type="InterPro" id="IPR036938">
    <property type="entry name" value="PAP2/HPO_sf"/>
</dbReference>
<dbReference type="InterPro" id="IPR000326">
    <property type="entry name" value="PAP2/HPO"/>
</dbReference>
<keyword evidence="1" id="KW-1133">Transmembrane helix</keyword>